<keyword evidence="1" id="KW-1133">Transmembrane helix</keyword>
<organism evidence="3 4">
    <name type="scientific">Streptomyces natalensis ATCC 27448</name>
    <dbReference type="NCBI Taxonomy" id="1240678"/>
    <lineage>
        <taxon>Bacteria</taxon>
        <taxon>Bacillati</taxon>
        <taxon>Actinomycetota</taxon>
        <taxon>Actinomycetes</taxon>
        <taxon>Kitasatosporales</taxon>
        <taxon>Streptomycetaceae</taxon>
        <taxon>Streptomyces</taxon>
    </lineage>
</organism>
<dbReference type="PROSITE" id="PS50965">
    <property type="entry name" value="NERD"/>
    <property type="match status" value="1"/>
</dbReference>
<dbReference type="RefSeq" id="WP_030064073.1">
    <property type="nucleotide sequence ID" value="NZ_JRKI01000033.1"/>
</dbReference>
<keyword evidence="1" id="KW-0472">Membrane</keyword>
<reference evidence="3 4" key="1">
    <citation type="submission" date="2014-09" db="EMBL/GenBank/DDBJ databases">
        <title>Draft genome sequence of Streptomyces natalensis ATCC 27448, producer of the antifungal pimaricin.</title>
        <authorList>
            <person name="Mendes M.V."/>
            <person name="Beites T."/>
            <person name="Pires S."/>
            <person name="Santos C.L."/>
            <person name="Moradas-Ferreira P."/>
        </authorList>
    </citation>
    <scope>NUCLEOTIDE SEQUENCE [LARGE SCALE GENOMIC DNA]</scope>
    <source>
        <strain evidence="3 4">ATCC 27448</strain>
    </source>
</reference>
<feature type="domain" description="NERD" evidence="2">
    <location>
        <begin position="86"/>
        <end position="201"/>
    </location>
</feature>
<evidence type="ECO:0000313" key="3">
    <source>
        <dbReference type="EMBL" id="KIZ15620.1"/>
    </source>
</evidence>
<proteinExistence type="predicted"/>
<dbReference type="PATRIC" id="fig|1240678.4.peg.5465"/>
<gene>
    <name evidence="3" type="ORF">SNA_25670</name>
</gene>
<keyword evidence="1" id="KW-0812">Transmembrane</keyword>
<comment type="caution">
    <text evidence="3">The sequence shown here is derived from an EMBL/GenBank/DDBJ whole genome shotgun (WGS) entry which is preliminary data.</text>
</comment>
<name>A0A0D7CID0_9ACTN</name>
<dbReference type="InterPro" id="IPR011528">
    <property type="entry name" value="NERD"/>
</dbReference>
<dbReference type="Proteomes" id="UP000032458">
    <property type="component" value="Unassembled WGS sequence"/>
</dbReference>
<evidence type="ECO:0000259" key="2">
    <source>
        <dbReference type="PROSITE" id="PS50965"/>
    </source>
</evidence>
<dbReference type="AlphaFoldDB" id="A0A0D7CID0"/>
<dbReference type="EMBL" id="JRKI01000033">
    <property type="protein sequence ID" value="KIZ15620.1"/>
    <property type="molecule type" value="Genomic_DNA"/>
</dbReference>
<protein>
    <recommendedName>
        <fullName evidence="2">NERD domain-containing protein</fullName>
    </recommendedName>
</protein>
<sequence>MTTAPGRRGGAGASARKVAEAARVAERLEQHRRAKVALPATAVCAAVFGYAAATATVWQVGLAVALGIVAYGVRQTYRRAGNSWAKGAAGEVATARLLAPLARRGYAVLHDRAIPGSRANLDHLVAGPAGVAYVDTKAWLSKRSKVRVEGGTLRYGRYDQTRALETVIWEAQQAARVLGCEVRPFIAVHGAKVPGPRGRVEVKGVTIVSAKKLPRLLQSLMPQPGWTADRITAVEQLAERRLPPHGG</sequence>
<keyword evidence="4" id="KW-1185">Reference proteome</keyword>
<accession>A0A0D7CID0</accession>
<evidence type="ECO:0000256" key="1">
    <source>
        <dbReference type="SAM" id="Phobius"/>
    </source>
</evidence>
<dbReference type="Pfam" id="PF08378">
    <property type="entry name" value="NERD"/>
    <property type="match status" value="1"/>
</dbReference>
<feature type="transmembrane region" description="Helical" evidence="1">
    <location>
        <begin position="36"/>
        <end position="53"/>
    </location>
</feature>
<evidence type="ECO:0000313" key="4">
    <source>
        <dbReference type="Proteomes" id="UP000032458"/>
    </source>
</evidence>